<dbReference type="EMBL" id="CACRXK020002697">
    <property type="protein sequence ID" value="CAB3995599.1"/>
    <property type="molecule type" value="Genomic_DNA"/>
</dbReference>
<comment type="caution">
    <text evidence="3">The sequence shown here is derived from an EMBL/GenBank/DDBJ whole genome shotgun (WGS) entry which is preliminary data.</text>
</comment>
<name>A0A7D9HWM7_PARCT</name>
<protein>
    <recommendedName>
        <fullName evidence="2">DUF6589 domain-containing protein</fullName>
    </recommendedName>
</protein>
<organism evidence="3 4">
    <name type="scientific">Paramuricea clavata</name>
    <name type="common">Red gorgonian</name>
    <name type="synonym">Violescent sea-whip</name>
    <dbReference type="NCBI Taxonomy" id="317549"/>
    <lineage>
        <taxon>Eukaryota</taxon>
        <taxon>Metazoa</taxon>
        <taxon>Cnidaria</taxon>
        <taxon>Anthozoa</taxon>
        <taxon>Octocorallia</taxon>
        <taxon>Malacalcyonacea</taxon>
        <taxon>Plexauridae</taxon>
        <taxon>Paramuricea</taxon>
    </lineage>
</organism>
<evidence type="ECO:0000313" key="4">
    <source>
        <dbReference type="Proteomes" id="UP001152795"/>
    </source>
</evidence>
<evidence type="ECO:0000256" key="1">
    <source>
        <dbReference type="SAM" id="MobiDB-lite"/>
    </source>
</evidence>
<feature type="region of interest" description="Disordered" evidence="1">
    <location>
        <begin position="332"/>
        <end position="376"/>
    </location>
</feature>
<keyword evidence="4" id="KW-1185">Reference proteome</keyword>
<reference evidence="3" key="1">
    <citation type="submission" date="2020-04" db="EMBL/GenBank/DDBJ databases">
        <authorList>
            <person name="Alioto T."/>
            <person name="Alioto T."/>
            <person name="Gomez Garrido J."/>
        </authorList>
    </citation>
    <scope>NUCLEOTIDE SEQUENCE</scope>
    <source>
        <strain evidence="3">A484AB</strain>
    </source>
</reference>
<dbReference type="AlphaFoldDB" id="A0A7D9HWM7"/>
<dbReference type="Proteomes" id="UP001152795">
    <property type="component" value="Unassembled WGS sequence"/>
</dbReference>
<proteinExistence type="predicted"/>
<dbReference type="OrthoDB" id="5982038at2759"/>
<sequence length="644" mass="73864">MAMELNPDSAIQTILPSTAATETTPLSSSLDDLPLRKVLQKISDELREVARRETNSKLRDRNFDGLNTFLPDELRTMCPLSYKILSEMLELDCYSEQKIAPLTLIYGIIMFKRCRELSYFQRLNSLILADSSANTEVYERFNKYGFCLTKNKKYKIQDDIGMHFLDKVAEEVKAGKTFSFVLDNIDWEERVHEMRSDNQNKSVHAVATSLVFDRVSSSHLEDEEPQQSLAETDIVNLVELEETELVEQFNSYKKIAAEILYEQIPAFSFLKNCNIDLSSEYEAEMKSKSVVVPFPVLLKDEKKYSEIVDVMVQLETWIHEIYMKAGKIPDIRSESVDTSSPDPVTSPSIPSTAASRPDQPLSHVHPATDPTDPLANTRVPCYGDQLSRVRLAGAKDLRAGCHTARDRLDHIHPIKVADWHCKRSFLKLVFKMLYKNSGRAKGTLRFFREKLQRRNVTQDIKHYEECEQLFISVGKSYTLAALLHFFGMSDVDDSPQNNVPPHDADYQQYFDTVLDKFVNEYLLSKPHSQSNQTLDEQPDQIKEYSLCLLRLFFILKSLKDAVKLGDGDRLATIRKILLKHFKSHSGHNTYAIEMLISILQDKVFLTKRQAHQTRWASLVNSRGGSGNNIEIDLMQENLNRELKK</sequence>
<evidence type="ECO:0000259" key="2">
    <source>
        <dbReference type="Pfam" id="PF20231"/>
    </source>
</evidence>
<dbReference type="Pfam" id="PF20231">
    <property type="entry name" value="DUF6589"/>
    <property type="match status" value="1"/>
</dbReference>
<feature type="compositionally biased region" description="Low complexity" evidence="1">
    <location>
        <begin position="336"/>
        <end position="352"/>
    </location>
</feature>
<gene>
    <name evidence="3" type="ORF">PACLA_8A087938</name>
</gene>
<dbReference type="InterPro" id="IPR046496">
    <property type="entry name" value="DUF6589"/>
</dbReference>
<feature type="non-terminal residue" evidence="3">
    <location>
        <position position="1"/>
    </location>
</feature>
<evidence type="ECO:0000313" key="3">
    <source>
        <dbReference type="EMBL" id="CAB3995599.1"/>
    </source>
</evidence>
<accession>A0A7D9HWM7</accession>
<feature type="domain" description="DUF6589" evidence="2">
    <location>
        <begin position="256"/>
        <end position="644"/>
    </location>
</feature>